<name>A0ABY8NZS7_9GAMM</name>
<dbReference type="Proteomes" id="UP001231859">
    <property type="component" value="Plasmid paApi_AU1"/>
</dbReference>
<geneLocation type="plasmid" evidence="1 2">
    <name>paApi_AU1</name>
</geneLocation>
<dbReference type="RefSeq" id="WP_280936998.1">
    <property type="nucleotide sequence ID" value="NZ_CP123757.1"/>
</dbReference>
<keyword evidence="2" id="KW-1185">Reference proteome</keyword>
<reference evidence="1 2" key="1">
    <citation type="submission" date="2023-04" db="EMBL/GenBank/DDBJ databases">
        <title>Genome dynamics across the evolutionary transition to endosymbiosis.</title>
        <authorList>
            <person name="Siozios S."/>
            <person name="Nadal-Jimenez P."/>
            <person name="Azagi T."/>
            <person name="Sprong H."/>
            <person name="Frost C.L."/>
            <person name="Parratt S.R."/>
            <person name="Taylor G."/>
            <person name="Brettell L."/>
            <person name="Lew K.C."/>
            <person name="Croft L."/>
            <person name="King K.C."/>
            <person name="Brockhurst M.A."/>
            <person name="Hypsa V."/>
            <person name="Novakova E."/>
            <person name="Darby A.C."/>
            <person name="Hurst G.D.D."/>
        </authorList>
    </citation>
    <scope>NUCLEOTIDE SEQUENCE [LARGE SCALE GENOMIC DNA]</scope>
    <source>
        <strain evidence="2">aApi_AU</strain>
        <plasmid evidence="1 2">paApi_AU1</plasmid>
    </source>
</reference>
<sequence length="49" mass="5528">MNNSTFRVLVCEAPKHTIVLFSRLSRNLTLRQRARILNSVGGGDSHTFN</sequence>
<protein>
    <submittedName>
        <fullName evidence="1">Uncharacterized protein</fullName>
    </submittedName>
</protein>
<evidence type="ECO:0000313" key="1">
    <source>
        <dbReference type="EMBL" id="WGO82256.1"/>
    </source>
</evidence>
<accession>A0ABY8NZS7</accession>
<dbReference type="EMBL" id="CP123757">
    <property type="protein sequence ID" value="WGO82256.1"/>
    <property type="molecule type" value="Genomic_DNA"/>
</dbReference>
<evidence type="ECO:0000313" key="2">
    <source>
        <dbReference type="Proteomes" id="UP001231859"/>
    </source>
</evidence>
<proteinExistence type="predicted"/>
<gene>
    <name evidence="1" type="ORF">QG404_00415</name>
</gene>
<keyword evidence="1" id="KW-0614">Plasmid</keyword>
<organism evidence="1 2">
    <name type="scientific">Arsenophonus apicola</name>
    <dbReference type="NCBI Taxonomy" id="2879119"/>
    <lineage>
        <taxon>Bacteria</taxon>
        <taxon>Pseudomonadati</taxon>
        <taxon>Pseudomonadota</taxon>
        <taxon>Gammaproteobacteria</taxon>
        <taxon>Enterobacterales</taxon>
        <taxon>Morganellaceae</taxon>
        <taxon>Arsenophonus</taxon>
    </lineage>
</organism>